<evidence type="ECO:0008006" key="12">
    <source>
        <dbReference type="Google" id="ProtNLM"/>
    </source>
</evidence>
<comment type="caution">
    <text evidence="10">The sequence shown here is derived from an EMBL/GenBank/DDBJ whole genome shotgun (WGS) entry which is preliminary data.</text>
</comment>
<feature type="compositionally biased region" description="Polar residues" evidence="8">
    <location>
        <begin position="1334"/>
        <end position="1346"/>
    </location>
</feature>
<feature type="region of interest" description="Disordered" evidence="8">
    <location>
        <begin position="620"/>
        <end position="776"/>
    </location>
</feature>
<keyword evidence="7" id="KW-0961">Cell wall biogenesis/degradation</keyword>
<organism evidence="10 11">
    <name type="scientific">Salix dunnii</name>
    <dbReference type="NCBI Taxonomy" id="1413687"/>
    <lineage>
        <taxon>Eukaryota</taxon>
        <taxon>Viridiplantae</taxon>
        <taxon>Streptophyta</taxon>
        <taxon>Embryophyta</taxon>
        <taxon>Tracheophyta</taxon>
        <taxon>Spermatophyta</taxon>
        <taxon>Magnoliopsida</taxon>
        <taxon>eudicotyledons</taxon>
        <taxon>Gunneridae</taxon>
        <taxon>Pentapetalae</taxon>
        <taxon>rosids</taxon>
        <taxon>fabids</taxon>
        <taxon>Malpighiales</taxon>
        <taxon>Salicaceae</taxon>
        <taxon>Saliceae</taxon>
        <taxon>Salix</taxon>
    </lineage>
</organism>
<dbReference type="PANTHER" id="PTHR31889:SF52">
    <property type="entry name" value="FUCOSYLTRANSFERASE"/>
    <property type="match status" value="1"/>
</dbReference>
<evidence type="ECO:0000256" key="5">
    <source>
        <dbReference type="ARBA" id="ARBA00023034"/>
    </source>
</evidence>
<dbReference type="EMBL" id="JADGMS010000003">
    <property type="protein sequence ID" value="KAF9686328.1"/>
    <property type="molecule type" value="Genomic_DNA"/>
</dbReference>
<keyword evidence="4" id="KW-0808">Transferase</keyword>
<dbReference type="FunFam" id="3.40.50.11340:FF:000005">
    <property type="entry name" value="Galactoside 2-alpha-L-fucosyltransferase"/>
    <property type="match status" value="5"/>
</dbReference>
<proteinExistence type="inferred from homology"/>
<dbReference type="GO" id="GO:0042546">
    <property type="term" value="P:cell wall biogenesis"/>
    <property type="evidence" value="ECO:0007669"/>
    <property type="project" value="InterPro"/>
</dbReference>
<accession>A0A835THH3</accession>
<sequence length="3139" mass="356622">MERWGYGSKRIRKPVVSFLIAFCLLYIASMVYRSSTSVLIVEVARDNITGGVTENVTRFSETESEDKRSSGTESMAADKFLGGLLATGFDEESCISRYQAALYRKTSSQKPSAYLVSKLRKYEELHKRCGPNTESYRRTLKKLSSGHSNGTTDCNYIVWTPSNGLGNRIISMASSFLYAVLTNRVLLVDHGTDMAGIFCEPFPNTSWLLPMDFPLNDQFYSLQPGNVHSYGHLLKMNNLDISTVSQAPSFLHLYLAYNYDKHDKLFFQDQNQGFLQKVPWLILKSDQYFVPYLFLIPSFQQELGKLFPDKEAVFHHLVRYLFHPSNQAWGLITRFYQAYLASADQKIGLQVRVFNRKASPVSVVLEQILGCIKKEKLLPQVDEQKLIASPSKNKTSRAITIASLYPEYYESIKSMYWMNPTVNGDVIGVYQPSHEEVQHYGNNIHNLKAWAEISILSLSDVLVTSSWSTFGYVAQGLGGLKPWILYVPAGNQPTDDPCPRGKSMEPCFHFPPDYYRIPSTRQRPGAGSPVPHVRQCEDASNGIKLFNSKQLQRACRCYKKRNDKSFILKHYWFIATESILHWKSLKRVFVSYHDSAFDLIAGLANAKVSPANTQDVAALGFDSTDDSSQPTSLPDQKVHNEQLPPRFGNGSISKNESSQATSIPDDSLVNGLLAPGSGDGSSSKNNSSQPTSKPDDKPLSSQPTSKPEDKPLSTQPTRKPEDKPLSSQPTRKPEDKPLSSQPTSVPIDKPIDKLAGQPLSPGFVEESGLNTDSSQSTKMANDKLLDGLLSPGFDERSCLSRYRSFLYRKASQHKPSTYLLSKLRKYEDLHKRCGPHTRSYNETLKSFKSSHTSSTGGCNYIVWLGSNGMGNRIISMASAFLYALLANRVLLVDHGSDMTHLFCEPFPNTSWILPMDFPIKKQFHTLKQRHVRFRDISEASPPSFVYFNIPHGTYNFDELFLCDRSRALLERVPWFILSSDQYFAPSFFLSPSFKQEVSKLFPEKETIFHQLGRYLFHPSNQVWGVITKFYQTNLAKTEQRIGLQIRVFNRKTSPFQVVMDQILSCMLKKRLLPEVDTQNSVRSPPNNSSKTILITSLYSDYFENMSAMYQSKPTVTGEVIRVCQPSHEEYQHKGDNLHNMKAWAEIYLLSLSDVLLTSAGSTFGYAAQGLGGLKPWILIRPKNKMVPDPPCRRDKSMDPCFHYAPRYECKAKNITDSGTLVPYVRHCADRQTGVKLFNDHKRLWGLQVKLRQEIMEIFEVMKDKIGCNPKRYTTLLLVCAIALPVSLMMLIRYQNPSVDLTKGFAKAVKSGNVPIINVDGRPRNRHLPPGLGNGTSSKNSSLLPTSETDEKQLNKTLSPGFRKASGSRNDSFGNASSSNKNSLPHTSWPNEKQLNSTSTPGFRKESSSRNGSFGNGNSSKYNSLPNSGRPEEKGDNGTSAPEFLKQSDSRKDSFQRTRMPDDKLLGGLLAPGFDESSCLSRYRSSLFRKISPHKPSSYLLTKLRRYEDLHNRCGPRTKFFNKAFERLKSGHGSSGGCNYLVWIPINGLGNRMISLASTFLYALLTDRVLLVELGNDMSDLFCEPFPNSSWIFPKNFPHKVEFRSPEKRHARGYGDQLKKGIINESMESLPSYTILNLDHSHHDLDRLNFYCNQNPTLLQKVPWLFLISDQYFAPFFFVTPTFKQEVQRMFPEKETVFHHLGRYLFHPSNEAWGRIIRFYQAYLANADERIGLQIRVFNTKTTKVQTVLDELFKCTQKEKLLPQVDPQNPVAAPSKNQRSKAILVTSLYTEFYENISNMYWAKPTVTGEVIGVYQPSHEEIQHFGDNMHNMKAWAEMYLLSMSDVLVTSACSTFGYVAQGLGGLKPWVLYKIEQEHIRNPSCVRDLSMEPCFHFPPTYDCRTKKKMNAGSLFPFLKYCEDLNWGVKLVSDHEELDDQHHKRSHFLELERLSTQNAEKWILLQNPICFFDSFLYSINQRSKTFKVNGGEAKINVLAGGGAAQTDTAEVADSGNISSQQLLDEPFAPGNDKGSCLSRPDEKQDNGTSAPEFLKQSDSRNDSSQSTRMPDDKLLGGLLAPGFDESSCLSRYRSSLFRKISPHKPSSYLLSKLRRYEDLHKRCGPRTKSYNKAFKRLKSGHGSSGGCNYLVWIPINGLGNRMISLASTFLYALLTDRVLLVELGNDMSDLFCEPFPNSSWIFPKNFPHEVEFRNHDDRHARGYGNQLKNGIINESMESLPSYTLLNLDHSHYDLDRLSFYCNQNPTLLQKVPWLFLISDQYFAPSFFLTPTFNQEVQRMFPEKDTVFHHLGRYLFHPSNEAWGRIIRFYQAYLANADERIGLQIRVFNTKTTKVQIVLDELFKCTQKEKLLPQVDPQHPVAAPSRNQRSKAILVTSLYTEFYENISNTYWAKPTVTGEVIGVYQPSHEEIQHFGDNMHNMKAWAEMYLLSMSDVLVTSACSTFGYVAQGLGGLKPWVLFKIEQEHIRNPSCVRDLSMEPCFHYPPTYDCRTKKKMNAGSLFPYLKYCEDLNWGVKLVSTMVSHELSGMISTIRDQTSWNWKGFQFKMQRNGYCSKIPFAFLIVFSILLMFLIVQQRSKTFKVNGGDAKINVLAGGGAAQTEIPEVADSGNVSSQQLLDEIFAPGHDKGSCVSRYEAVLYRKPSSHKPSPYLLSKLRKYESLHNLCGLKNVCAAISVLQKYESLHNLCGPHTEPYNKTLEQLKSGRNVSTTDCNYVVYTPLSGLGNRMLTIASAFLYALLTNRVLLVEFGSEIAGLFCEPFQQTTWLLPMDFPLRNQFDNFSQEYPRTYGHMLRSGIINTSMMSPPPPFLYIYLAYNIDRYDGLFYCDQNQDQLRKVPWLVMKSNQYFVPSLFLLPSFKQELSKLFPDEETVFHHLGRYLFQPSNEAWGLITRFYRAYLSKADERIGIQVRVFDTKVTPFQTVVDQILSCTIKENLLPDVLETGSSAASLSKNQSLKSVLVTSLHSEYYEHIKGVYWTKPTVSGEPSHEEHELYGNNMHSMKAWTEIYLLSMSNALITSSWSTFGYVAQSLGGLKPWILYRPLNGTTPDPPCVRAMSMEPCFHFPPSYGCKAEVNVGPVAIVPHVKHCEDVEWGLKLLLWPNHFITFLFKNCLFVWKIFFLSDIF</sequence>
<feature type="compositionally biased region" description="Basic and acidic residues" evidence="8">
    <location>
        <begin position="1445"/>
        <end position="1459"/>
    </location>
</feature>
<name>A0A835THH3_9ROSI</name>
<keyword evidence="3" id="KW-0328">Glycosyltransferase</keyword>
<evidence type="ECO:0000313" key="11">
    <source>
        <dbReference type="Proteomes" id="UP000657918"/>
    </source>
</evidence>
<dbReference type="PANTHER" id="PTHR31889">
    <property type="entry name" value="FUCOSYLTRANSFERASE 2-RELATED"/>
    <property type="match status" value="1"/>
</dbReference>
<keyword evidence="11" id="KW-1185">Reference proteome</keyword>
<evidence type="ECO:0000256" key="7">
    <source>
        <dbReference type="ARBA" id="ARBA00023316"/>
    </source>
</evidence>
<evidence type="ECO:0000313" key="10">
    <source>
        <dbReference type="EMBL" id="KAF9686328.1"/>
    </source>
</evidence>
<dbReference type="InterPro" id="IPR004938">
    <property type="entry name" value="XG_FTase"/>
</dbReference>
<feature type="compositionally biased region" description="Polar residues" evidence="8">
    <location>
        <begin position="650"/>
        <end position="664"/>
    </location>
</feature>
<keyword evidence="9" id="KW-0812">Transmembrane</keyword>
<feature type="region of interest" description="Disordered" evidence="8">
    <location>
        <begin position="1315"/>
        <end position="1459"/>
    </location>
</feature>
<evidence type="ECO:0000256" key="2">
    <source>
        <dbReference type="ARBA" id="ARBA00010481"/>
    </source>
</evidence>
<dbReference type="GO" id="GO:0071555">
    <property type="term" value="P:cell wall organization"/>
    <property type="evidence" value="ECO:0007669"/>
    <property type="project" value="UniProtKB-KW"/>
</dbReference>
<protein>
    <recommendedName>
        <fullName evidence="12">Fucosyltransferase</fullName>
    </recommendedName>
</protein>
<feature type="region of interest" description="Disordered" evidence="8">
    <location>
        <begin position="2016"/>
        <end position="2066"/>
    </location>
</feature>
<feature type="compositionally biased region" description="Polar residues" evidence="8">
    <location>
        <begin position="1366"/>
        <end position="1400"/>
    </location>
</feature>
<dbReference type="GO" id="GO:0009969">
    <property type="term" value="P:xyloglucan biosynthetic process"/>
    <property type="evidence" value="ECO:0007669"/>
    <property type="project" value="TreeGrafter"/>
</dbReference>
<comment type="similarity">
    <text evidence="2">Belongs to the glycosyltransferase 37 family.</text>
</comment>
<gene>
    <name evidence="10" type="ORF">SADUNF_Sadunf03G0147300</name>
</gene>
<reference evidence="10 11" key="1">
    <citation type="submission" date="2020-10" db="EMBL/GenBank/DDBJ databases">
        <title>Plant Genome Project.</title>
        <authorList>
            <person name="Zhang R.-G."/>
        </authorList>
    </citation>
    <scope>NUCLEOTIDE SEQUENCE [LARGE SCALE GENOMIC DNA]</scope>
    <source>
        <strain evidence="10">FAFU-HL-1</strain>
        <tissue evidence="10">Leaf</tissue>
    </source>
</reference>
<evidence type="ECO:0000256" key="3">
    <source>
        <dbReference type="ARBA" id="ARBA00022676"/>
    </source>
</evidence>
<keyword evidence="6" id="KW-0325">Glycoprotein</keyword>
<evidence type="ECO:0000256" key="6">
    <source>
        <dbReference type="ARBA" id="ARBA00023180"/>
    </source>
</evidence>
<dbReference type="GO" id="GO:0016020">
    <property type="term" value="C:membrane"/>
    <property type="evidence" value="ECO:0007669"/>
    <property type="project" value="InterPro"/>
</dbReference>
<feature type="compositionally biased region" description="Low complexity" evidence="8">
    <location>
        <begin position="680"/>
        <end position="692"/>
    </location>
</feature>
<dbReference type="GO" id="GO:0008107">
    <property type="term" value="F:galactoside 2-alpha-L-fucosyltransferase activity"/>
    <property type="evidence" value="ECO:0007669"/>
    <property type="project" value="InterPro"/>
</dbReference>
<evidence type="ECO:0000256" key="8">
    <source>
        <dbReference type="SAM" id="MobiDB-lite"/>
    </source>
</evidence>
<dbReference type="Pfam" id="PF03254">
    <property type="entry name" value="XG_FTase"/>
    <property type="match status" value="6"/>
</dbReference>
<dbReference type="Proteomes" id="UP000657918">
    <property type="component" value="Unassembled WGS sequence"/>
</dbReference>
<feature type="transmembrane region" description="Helical" evidence="9">
    <location>
        <begin position="2571"/>
        <end position="2588"/>
    </location>
</feature>
<feature type="compositionally biased region" description="Low complexity" evidence="8">
    <location>
        <begin position="1408"/>
        <end position="1423"/>
    </location>
</feature>
<comment type="subcellular location">
    <subcellularLocation>
        <location evidence="1">Golgi apparatus</location>
    </subcellularLocation>
</comment>
<keyword evidence="9" id="KW-0472">Membrane</keyword>
<evidence type="ECO:0000256" key="4">
    <source>
        <dbReference type="ARBA" id="ARBA00022679"/>
    </source>
</evidence>
<evidence type="ECO:0000256" key="9">
    <source>
        <dbReference type="SAM" id="Phobius"/>
    </source>
</evidence>
<dbReference type="OrthoDB" id="428346at2759"/>
<dbReference type="GO" id="GO:0005794">
    <property type="term" value="C:Golgi apparatus"/>
    <property type="evidence" value="ECO:0007669"/>
    <property type="project" value="UniProtKB-SubCell"/>
</dbReference>
<keyword evidence="9" id="KW-1133">Transmembrane helix</keyword>
<evidence type="ECO:0000256" key="1">
    <source>
        <dbReference type="ARBA" id="ARBA00004555"/>
    </source>
</evidence>
<keyword evidence="5" id="KW-0333">Golgi apparatus</keyword>
<dbReference type="Gene3D" id="3.40.50.11340">
    <property type="match status" value="5"/>
</dbReference>